<comment type="subunit">
    <text evidence="11">Homodimer.</text>
</comment>
<keyword evidence="2 11" id="KW-0554">One-carbon metabolism</keyword>
<keyword evidence="7 11" id="KW-0560">Oxidoreductase</keyword>
<dbReference type="InterPro" id="IPR020630">
    <property type="entry name" value="THF_DH/CycHdrlase_cat_dom"/>
</dbReference>
<keyword evidence="10 11" id="KW-0511">Multifunctional enzyme</keyword>
<dbReference type="PANTHER" id="PTHR48099:SF5">
    <property type="entry name" value="C-1-TETRAHYDROFOLATE SYNTHASE, CYTOPLASMIC"/>
    <property type="match status" value="1"/>
</dbReference>
<keyword evidence="9 11" id="KW-0486">Methionine biosynthesis</keyword>
<keyword evidence="15" id="KW-1185">Reference proteome</keyword>
<evidence type="ECO:0000256" key="3">
    <source>
        <dbReference type="ARBA" id="ARBA00022605"/>
    </source>
</evidence>
<dbReference type="Pfam" id="PF02882">
    <property type="entry name" value="THF_DHG_CYH_C"/>
    <property type="match status" value="1"/>
</dbReference>
<dbReference type="Gene3D" id="3.40.50.720">
    <property type="entry name" value="NAD(P)-binding Rossmann-like Domain"/>
    <property type="match status" value="1"/>
</dbReference>
<evidence type="ECO:0000256" key="2">
    <source>
        <dbReference type="ARBA" id="ARBA00022563"/>
    </source>
</evidence>
<dbReference type="InterPro" id="IPR020867">
    <property type="entry name" value="THF_DH/CycHdrlase_CS"/>
</dbReference>
<comment type="caution">
    <text evidence="14">The sequence shown here is derived from an EMBL/GenBank/DDBJ whole genome shotgun (WGS) entry which is preliminary data.</text>
</comment>
<dbReference type="Proteomes" id="UP001239462">
    <property type="component" value="Unassembled WGS sequence"/>
</dbReference>
<keyword evidence="6 11" id="KW-0521">NADP</keyword>
<evidence type="ECO:0000259" key="13">
    <source>
        <dbReference type="Pfam" id="PF02882"/>
    </source>
</evidence>
<accession>A0ABT7PJR0</accession>
<dbReference type="InterPro" id="IPR020631">
    <property type="entry name" value="THF_DH/CycHdrlase_NAD-bd_dom"/>
</dbReference>
<sequence length="295" mass="30967">MKAEILDGKRVAAEIRAEVAKSVEQFVASGAPAPCLTAVLVGEDPASQVYVRNKARACEKAGIEGRTHRLPVDAGQKELLALVNELNTDANVNGILVQLPLPAGHDYDEREILDAIDPLKDVDAFSPINVGLLMQGRPRFLPCTPHGIVQLLHRSGISTSAKKVCVIGRSEIVGKPMAMMLAQKSGSCGPDVANATVTLAHSRTADLAATCRDADILIAAVGRPKMITGDMIKPDAVVIDVGINRVDDKLVGDVDFDAAAEIASAITPVPGGVGPLTIAMLLHNTLMAAKLQTGR</sequence>
<gene>
    <name evidence="11 14" type="primary">folD</name>
    <name evidence="14" type="ORF">QTN89_14925</name>
</gene>
<name>A0ABT7PJR0_9BACT</name>
<evidence type="ECO:0000256" key="7">
    <source>
        <dbReference type="ARBA" id="ARBA00023002"/>
    </source>
</evidence>
<evidence type="ECO:0000313" key="15">
    <source>
        <dbReference type="Proteomes" id="UP001239462"/>
    </source>
</evidence>
<comment type="caution">
    <text evidence="11">Lacks conserved residue(s) required for the propagation of feature annotation.</text>
</comment>
<keyword evidence="8 11" id="KW-0368">Histidine biosynthesis</keyword>
<dbReference type="RefSeq" id="WP_289164377.1">
    <property type="nucleotide sequence ID" value="NZ_JASZZN010000010.1"/>
</dbReference>
<comment type="catalytic activity">
    <reaction evidence="11">
        <text>(6R)-5,10-methenyltetrahydrofolate + H2O = (6R)-10-formyltetrahydrofolate + H(+)</text>
        <dbReference type="Rhea" id="RHEA:23700"/>
        <dbReference type="ChEBI" id="CHEBI:15377"/>
        <dbReference type="ChEBI" id="CHEBI:15378"/>
        <dbReference type="ChEBI" id="CHEBI:57455"/>
        <dbReference type="ChEBI" id="CHEBI:195366"/>
        <dbReference type="EC" id="3.5.4.9"/>
    </reaction>
</comment>
<comment type="catalytic activity">
    <reaction evidence="11">
        <text>(6R)-5,10-methylene-5,6,7,8-tetrahydrofolate + NADP(+) = (6R)-5,10-methenyltetrahydrofolate + NADPH</text>
        <dbReference type="Rhea" id="RHEA:22812"/>
        <dbReference type="ChEBI" id="CHEBI:15636"/>
        <dbReference type="ChEBI" id="CHEBI:57455"/>
        <dbReference type="ChEBI" id="CHEBI:57783"/>
        <dbReference type="ChEBI" id="CHEBI:58349"/>
        <dbReference type="EC" id="1.5.1.5"/>
    </reaction>
</comment>
<dbReference type="PANTHER" id="PTHR48099">
    <property type="entry name" value="C-1-TETRAHYDROFOLATE SYNTHASE, CYTOPLASMIC-RELATED"/>
    <property type="match status" value="1"/>
</dbReference>
<feature type="binding site" evidence="11">
    <location>
        <begin position="168"/>
        <end position="170"/>
    </location>
    <ligand>
        <name>NADP(+)</name>
        <dbReference type="ChEBI" id="CHEBI:58349"/>
    </ligand>
</feature>
<organism evidence="14 15">
    <name type="scientific">Roseiconus lacunae</name>
    <dbReference type="NCBI Taxonomy" id="2605694"/>
    <lineage>
        <taxon>Bacteria</taxon>
        <taxon>Pseudomonadati</taxon>
        <taxon>Planctomycetota</taxon>
        <taxon>Planctomycetia</taxon>
        <taxon>Pirellulales</taxon>
        <taxon>Pirellulaceae</taxon>
        <taxon>Roseiconus</taxon>
    </lineage>
</organism>
<feature type="binding site" evidence="11">
    <location>
        <position position="243"/>
    </location>
    <ligand>
        <name>NADP(+)</name>
        <dbReference type="ChEBI" id="CHEBI:58349"/>
    </ligand>
</feature>
<proteinExistence type="inferred from homology"/>
<comment type="similarity">
    <text evidence="11">Belongs to the tetrahydrofolate dehydrogenase/cyclohydrolase family.</text>
</comment>
<comment type="function">
    <text evidence="11">Catalyzes the oxidation of 5,10-methylenetetrahydrofolate to 5,10-methenyltetrahydrofolate and then the hydrolysis of 5,10-methenyltetrahydrofolate to 10-formyltetrahydrofolate.</text>
</comment>
<evidence type="ECO:0000256" key="10">
    <source>
        <dbReference type="ARBA" id="ARBA00023268"/>
    </source>
</evidence>
<dbReference type="InterPro" id="IPR036291">
    <property type="entry name" value="NAD(P)-bd_dom_sf"/>
</dbReference>
<evidence type="ECO:0000256" key="5">
    <source>
        <dbReference type="ARBA" id="ARBA00022801"/>
    </source>
</evidence>
<dbReference type="CDD" id="cd01080">
    <property type="entry name" value="NAD_bind_m-THF_DH_Cyclohyd"/>
    <property type="match status" value="1"/>
</dbReference>
<dbReference type="Gene3D" id="3.40.50.10860">
    <property type="entry name" value="Leucine Dehydrogenase, chain A, domain 1"/>
    <property type="match status" value="1"/>
</dbReference>
<evidence type="ECO:0000256" key="8">
    <source>
        <dbReference type="ARBA" id="ARBA00023102"/>
    </source>
</evidence>
<evidence type="ECO:0000256" key="1">
    <source>
        <dbReference type="ARBA" id="ARBA00004777"/>
    </source>
</evidence>
<dbReference type="EC" id="3.5.4.9" evidence="11"/>
<keyword evidence="3 11" id="KW-0028">Amino-acid biosynthesis</keyword>
<dbReference type="InterPro" id="IPR000672">
    <property type="entry name" value="THF_DH/CycHdrlase"/>
</dbReference>
<feature type="domain" description="Tetrahydrofolate dehydrogenase/cyclohydrolase catalytic" evidence="12">
    <location>
        <begin position="6"/>
        <end position="123"/>
    </location>
</feature>
<reference evidence="14 15" key="1">
    <citation type="submission" date="2023-06" db="EMBL/GenBank/DDBJ databases">
        <title>Roseiconus lacunae JC819 isolated from Gulf of Mannar region, Tamil Nadu.</title>
        <authorList>
            <person name="Pk S."/>
            <person name="Ch S."/>
            <person name="Ch V.R."/>
        </authorList>
    </citation>
    <scope>NUCLEOTIDE SEQUENCE [LARGE SCALE GENOMIC DNA]</scope>
    <source>
        <strain evidence="14 15">JC819</strain>
    </source>
</reference>
<dbReference type="EC" id="1.5.1.5" evidence="11"/>
<evidence type="ECO:0000256" key="6">
    <source>
        <dbReference type="ARBA" id="ARBA00022857"/>
    </source>
</evidence>
<evidence type="ECO:0000259" key="12">
    <source>
        <dbReference type="Pfam" id="PF00763"/>
    </source>
</evidence>
<dbReference type="EMBL" id="JASZZN010000010">
    <property type="protein sequence ID" value="MDM4016737.1"/>
    <property type="molecule type" value="Genomic_DNA"/>
</dbReference>
<protein>
    <recommendedName>
        <fullName evidence="11">Bifunctional protein FolD</fullName>
    </recommendedName>
    <domain>
        <recommendedName>
            <fullName evidence="11">Methylenetetrahydrofolate dehydrogenase</fullName>
            <ecNumber evidence="11">1.5.1.5</ecNumber>
        </recommendedName>
    </domain>
    <domain>
        <recommendedName>
            <fullName evidence="11">Methenyltetrahydrofolate cyclohydrolase</fullName>
            <ecNumber evidence="11">3.5.4.9</ecNumber>
        </recommendedName>
    </domain>
</protein>
<dbReference type="InterPro" id="IPR046346">
    <property type="entry name" value="Aminoacid_DH-like_N_sf"/>
</dbReference>
<evidence type="ECO:0000256" key="11">
    <source>
        <dbReference type="HAMAP-Rule" id="MF_01576"/>
    </source>
</evidence>
<evidence type="ECO:0000313" key="14">
    <source>
        <dbReference type="EMBL" id="MDM4016737.1"/>
    </source>
</evidence>
<dbReference type="PRINTS" id="PR00085">
    <property type="entry name" value="THFDHDRGNASE"/>
</dbReference>
<keyword evidence="5 11" id="KW-0378">Hydrolase</keyword>
<comment type="pathway">
    <text evidence="1 11">One-carbon metabolism; tetrahydrofolate interconversion.</text>
</comment>
<feature type="domain" description="Tetrahydrofolate dehydrogenase/cyclohydrolase NAD(P)-binding" evidence="13">
    <location>
        <begin position="142"/>
        <end position="292"/>
    </location>
</feature>
<evidence type="ECO:0000256" key="4">
    <source>
        <dbReference type="ARBA" id="ARBA00022755"/>
    </source>
</evidence>
<keyword evidence="4 11" id="KW-0658">Purine biosynthesis</keyword>
<evidence type="ECO:0000256" key="9">
    <source>
        <dbReference type="ARBA" id="ARBA00023167"/>
    </source>
</evidence>
<dbReference type="PROSITE" id="PS00766">
    <property type="entry name" value="THF_DHG_CYH_1"/>
    <property type="match status" value="1"/>
</dbReference>
<dbReference type="Pfam" id="PF00763">
    <property type="entry name" value="THF_DHG_CYH"/>
    <property type="match status" value="1"/>
</dbReference>
<dbReference type="NCBIfam" id="NF010783">
    <property type="entry name" value="PRK14186.1"/>
    <property type="match status" value="1"/>
</dbReference>
<dbReference type="SUPFAM" id="SSF51735">
    <property type="entry name" value="NAD(P)-binding Rossmann-fold domains"/>
    <property type="match status" value="1"/>
</dbReference>
<dbReference type="HAMAP" id="MF_01576">
    <property type="entry name" value="THF_DHG_CYH"/>
    <property type="match status" value="1"/>
</dbReference>
<dbReference type="SUPFAM" id="SSF53223">
    <property type="entry name" value="Aminoacid dehydrogenase-like, N-terminal domain"/>
    <property type="match status" value="1"/>
</dbReference>